<comment type="caution">
    <text evidence="2">The sequence shown here is derived from an EMBL/GenBank/DDBJ whole genome shotgun (WGS) entry which is preliminary data.</text>
</comment>
<dbReference type="Proteomes" id="UP000294192">
    <property type="component" value="Unassembled WGS sequence"/>
</dbReference>
<keyword evidence="1" id="KW-0812">Transmembrane</keyword>
<accession>A0A4R0XRH9</accession>
<organism evidence="2 3">
    <name type="scientific">Mycoplasma marinum</name>
    <dbReference type="NCBI Taxonomy" id="1937190"/>
    <lineage>
        <taxon>Bacteria</taxon>
        <taxon>Bacillati</taxon>
        <taxon>Mycoplasmatota</taxon>
        <taxon>Mollicutes</taxon>
        <taxon>Mycoplasmataceae</taxon>
        <taxon>Mycoplasma</taxon>
    </lineage>
</organism>
<sequence length="259" mass="28920">MNNFEVALGEKWNKYIAINEMMGSFMLISFIIIFLYFITKHKNNHFLIAFMIGIVFMVTTIITMVFGYFYGGSSNSVALLTPIAAILNGIIRGMYIGLPYIIGFQFIGALLGGAVTLLVLKGLGANLKLFCETAFNLDNSKISASLTKEVVMNLFVCLSIVSIPLFSWMNSTLDSTLALLILSLSVMLLLLITSKNKYFMFASTFSLIILMYRLVFNRPTKKEIINLSIAFGVHIIIPIIVGFIFYGLIHSGKVYYNLT</sequence>
<gene>
    <name evidence="2" type="ORF">C4B24_03230</name>
</gene>
<feature type="transmembrane region" description="Helical" evidence="1">
    <location>
        <begin position="150"/>
        <end position="169"/>
    </location>
</feature>
<keyword evidence="1" id="KW-0472">Membrane</keyword>
<feature type="transmembrane region" description="Helical" evidence="1">
    <location>
        <begin position="21"/>
        <end position="39"/>
    </location>
</feature>
<name>A0A4R0XRH9_9MOLU</name>
<feature type="transmembrane region" description="Helical" evidence="1">
    <location>
        <begin position="45"/>
        <end position="70"/>
    </location>
</feature>
<protein>
    <submittedName>
        <fullName evidence="2">Uncharacterized protein</fullName>
    </submittedName>
</protein>
<keyword evidence="3" id="KW-1185">Reference proteome</keyword>
<keyword evidence="1" id="KW-1133">Transmembrane helix</keyword>
<feature type="transmembrane region" description="Helical" evidence="1">
    <location>
        <begin position="101"/>
        <end position="120"/>
    </location>
</feature>
<proteinExistence type="predicted"/>
<reference evidence="2 3" key="1">
    <citation type="submission" date="2018-02" db="EMBL/GenBank/DDBJ databases">
        <title>Mycoplasma marinum and Mycoplasma todarodis sp. nov., moderately halophilic and psychrotolerant mycoplasmas isolated from cephalopods.</title>
        <authorList>
            <person name="Viver T."/>
        </authorList>
    </citation>
    <scope>NUCLEOTIDE SEQUENCE [LARGE SCALE GENOMIC DNA]</scope>
    <source>
        <strain evidence="2 3">PE</strain>
    </source>
</reference>
<feature type="transmembrane region" description="Helical" evidence="1">
    <location>
        <begin position="227"/>
        <end position="249"/>
    </location>
</feature>
<feature type="transmembrane region" description="Helical" evidence="1">
    <location>
        <begin position="77"/>
        <end position="95"/>
    </location>
</feature>
<evidence type="ECO:0000256" key="1">
    <source>
        <dbReference type="SAM" id="Phobius"/>
    </source>
</evidence>
<evidence type="ECO:0000313" key="2">
    <source>
        <dbReference type="EMBL" id="TCG11010.1"/>
    </source>
</evidence>
<dbReference type="AlphaFoldDB" id="A0A4R0XRH9"/>
<evidence type="ECO:0000313" key="3">
    <source>
        <dbReference type="Proteomes" id="UP000294192"/>
    </source>
</evidence>
<feature type="transmembrane region" description="Helical" evidence="1">
    <location>
        <begin position="198"/>
        <end position="215"/>
    </location>
</feature>
<feature type="transmembrane region" description="Helical" evidence="1">
    <location>
        <begin position="175"/>
        <end position="191"/>
    </location>
</feature>
<dbReference type="EMBL" id="PSZO01000015">
    <property type="protein sequence ID" value="TCG11010.1"/>
    <property type="molecule type" value="Genomic_DNA"/>
</dbReference>
<dbReference type="RefSeq" id="WP_131599295.1">
    <property type="nucleotide sequence ID" value="NZ_CBDBYK010000007.1"/>
</dbReference>
<dbReference type="NCBIfam" id="NF046011">
    <property type="entry name" value="MAG4940_fam"/>
    <property type="match status" value="1"/>
</dbReference>